<sequence length="59" mass="6483">MRASIFGPIVVGCSDTTNKLPNPRADRETNTPTLSMNQQNTDYNIESDSSTPREALLLT</sequence>
<evidence type="ECO:0000313" key="2">
    <source>
        <dbReference type="EMBL" id="KAK9128254.1"/>
    </source>
</evidence>
<gene>
    <name evidence="2" type="ORF">Syun_017051</name>
</gene>
<dbReference type="EMBL" id="JBBNAF010000007">
    <property type="protein sequence ID" value="KAK9128254.1"/>
    <property type="molecule type" value="Genomic_DNA"/>
</dbReference>
<dbReference type="Proteomes" id="UP001420932">
    <property type="component" value="Unassembled WGS sequence"/>
</dbReference>
<keyword evidence="3" id="KW-1185">Reference proteome</keyword>
<accession>A0AAP0J6C2</accession>
<evidence type="ECO:0000313" key="3">
    <source>
        <dbReference type="Proteomes" id="UP001420932"/>
    </source>
</evidence>
<comment type="caution">
    <text evidence="2">The sequence shown here is derived from an EMBL/GenBank/DDBJ whole genome shotgun (WGS) entry which is preliminary data.</text>
</comment>
<protein>
    <submittedName>
        <fullName evidence="2">Uncharacterized protein</fullName>
    </submittedName>
</protein>
<proteinExistence type="predicted"/>
<evidence type="ECO:0000256" key="1">
    <source>
        <dbReference type="SAM" id="MobiDB-lite"/>
    </source>
</evidence>
<reference evidence="2 3" key="1">
    <citation type="submission" date="2024-01" db="EMBL/GenBank/DDBJ databases">
        <title>Genome assemblies of Stephania.</title>
        <authorList>
            <person name="Yang L."/>
        </authorList>
    </citation>
    <scope>NUCLEOTIDE SEQUENCE [LARGE SCALE GENOMIC DNA]</scope>
    <source>
        <strain evidence="2">YNDBR</strain>
        <tissue evidence="2">Leaf</tissue>
    </source>
</reference>
<feature type="region of interest" description="Disordered" evidence="1">
    <location>
        <begin position="13"/>
        <end position="59"/>
    </location>
</feature>
<feature type="compositionally biased region" description="Polar residues" evidence="1">
    <location>
        <begin position="30"/>
        <end position="52"/>
    </location>
</feature>
<dbReference type="AlphaFoldDB" id="A0AAP0J6C2"/>
<name>A0AAP0J6C2_9MAGN</name>
<organism evidence="2 3">
    <name type="scientific">Stephania yunnanensis</name>
    <dbReference type="NCBI Taxonomy" id="152371"/>
    <lineage>
        <taxon>Eukaryota</taxon>
        <taxon>Viridiplantae</taxon>
        <taxon>Streptophyta</taxon>
        <taxon>Embryophyta</taxon>
        <taxon>Tracheophyta</taxon>
        <taxon>Spermatophyta</taxon>
        <taxon>Magnoliopsida</taxon>
        <taxon>Ranunculales</taxon>
        <taxon>Menispermaceae</taxon>
        <taxon>Menispermoideae</taxon>
        <taxon>Cissampelideae</taxon>
        <taxon>Stephania</taxon>
    </lineage>
</organism>